<organism evidence="1 2">
    <name type="scientific">Nephila pilipes</name>
    <name type="common">Giant wood spider</name>
    <name type="synonym">Nephila maculata</name>
    <dbReference type="NCBI Taxonomy" id="299642"/>
    <lineage>
        <taxon>Eukaryota</taxon>
        <taxon>Metazoa</taxon>
        <taxon>Ecdysozoa</taxon>
        <taxon>Arthropoda</taxon>
        <taxon>Chelicerata</taxon>
        <taxon>Arachnida</taxon>
        <taxon>Araneae</taxon>
        <taxon>Araneomorphae</taxon>
        <taxon>Entelegynae</taxon>
        <taxon>Araneoidea</taxon>
        <taxon>Nephilidae</taxon>
        <taxon>Nephila</taxon>
    </lineage>
</organism>
<dbReference type="AlphaFoldDB" id="A0A8X6R4U6"/>
<accession>A0A8X6R4U6</accession>
<protein>
    <submittedName>
        <fullName evidence="1">Uncharacterized protein</fullName>
    </submittedName>
</protein>
<keyword evidence="2" id="KW-1185">Reference proteome</keyword>
<evidence type="ECO:0000313" key="1">
    <source>
        <dbReference type="EMBL" id="GFU47292.1"/>
    </source>
</evidence>
<dbReference type="Proteomes" id="UP000887013">
    <property type="component" value="Unassembled WGS sequence"/>
</dbReference>
<name>A0A8X6R4U6_NEPPI</name>
<gene>
    <name evidence="1" type="ORF">NPIL_117431</name>
</gene>
<sequence length="146" mass="16511">MLNGKSPVTITEAYQDITDLFALIRSQKFSSPLLDPLPHTVVKAVAENWLTTQELRYLLNRYLKRESGKDLQQPVPPGTFDPIGGCSTLSGVCNDCKEHRGVRRSLIRNYATLIFRIALSRLNPKHCLTEGWRQIAEQSNSLSRTQ</sequence>
<evidence type="ECO:0000313" key="2">
    <source>
        <dbReference type="Proteomes" id="UP000887013"/>
    </source>
</evidence>
<proteinExistence type="predicted"/>
<comment type="caution">
    <text evidence="1">The sequence shown here is derived from an EMBL/GenBank/DDBJ whole genome shotgun (WGS) entry which is preliminary data.</text>
</comment>
<reference evidence="1" key="1">
    <citation type="submission" date="2020-08" db="EMBL/GenBank/DDBJ databases">
        <title>Multicomponent nature underlies the extraordinary mechanical properties of spider dragline silk.</title>
        <authorList>
            <person name="Kono N."/>
            <person name="Nakamura H."/>
            <person name="Mori M."/>
            <person name="Yoshida Y."/>
            <person name="Ohtoshi R."/>
            <person name="Malay A.D."/>
            <person name="Moran D.A.P."/>
            <person name="Tomita M."/>
            <person name="Numata K."/>
            <person name="Arakawa K."/>
        </authorList>
    </citation>
    <scope>NUCLEOTIDE SEQUENCE</scope>
</reference>
<dbReference type="EMBL" id="BMAW01037187">
    <property type="protein sequence ID" value="GFU47292.1"/>
    <property type="molecule type" value="Genomic_DNA"/>
</dbReference>